<reference evidence="1 2" key="1">
    <citation type="journal article" date="2017" name="Int. J. Syst. Evol. Microbiol.">
        <title>Roseitalea porphyridii gen. nov., sp. nov., isolated from a red alga, and reclassification of Hoeflea suaedae Chung et al. 2013 as Pseudohoeflea suaedae gen. nov., comb. nov.</title>
        <authorList>
            <person name="Hyeon J.W."/>
            <person name="Jeong S.E."/>
            <person name="Baek K."/>
            <person name="Jeon C.O."/>
        </authorList>
    </citation>
    <scope>NUCLEOTIDE SEQUENCE [LARGE SCALE GENOMIC DNA]</scope>
    <source>
        <strain evidence="1 2">MA7-20</strain>
    </source>
</reference>
<dbReference type="InterPro" id="IPR006311">
    <property type="entry name" value="TAT_signal"/>
</dbReference>
<gene>
    <name evidence="1" type="ORF">E0E05_04960</name>
</gene>
<dbReference type="EMBL" id="CP036532">
    <property type="protein sequence ID" value="QBK30008.1"/>
    <property type="molecule type" value="Genomic_DNA"/>
</dbReference>
<sequence length="168" mass="17696">MSGHVVRGKVKAATARLDRRAFLALGGGALATALMAAGARKARAEKLNLDGGVAIKGHDPVAYFVSGEAVPGDPAITADHDGATYRFASAENRQTFLAEPGRYAPQYGGFCAYAVANGYTAPIDPEAFTVHDGKLYLNFSKGVRSRWERDIPGNITRGDANWPSLSAG</sequence>
<dbReference type="RefSeq" id="WP_131615713.1">
    <property type="nucleotide sequence ID" value="NZ_CP036532.1"/>
</dbReference>
<dbReference type="Proteomes" id="UP000293719">
    <property type="component" value="Chromosome"/>
</dbReference>
<organism evidence="1 2">
    <name type="scientific">Roseitalea porphyridii</name>
    <dbReference type="NCBI Taxonomy" id="1852022"/>
    <lineage>
        <taxon>Bacteria</taxon>
        <taxon>Pseudomonadati</taxon>
        <taxon>Pseudomonadota</taxon>
        <taxon>Alphaproteobacteria</taxon>
        <taxon>Hyphomicrobiales</taxon>
        <taxon>Ahrensiaceae</taxon>
        <taxon>Roseitalea</taxon>
    </lineage>
</organism>
<dbReference type="OrthoDB" id="344729at2"/>
<accession>A0A4V1A3R2</accession>
<dbReference type="NCBIfam" id="NF041384">
    <property type="entry name" value="YHS_seleno_dom"/>
    <property type="match status" value="1"/>
</dbReference>
<evidence type="ECO:0000313" key="1">
    <source>
        <dbReference type="EMBL" id="QBK30008.1"/>
    </source>
</evidence>
<keyword evidence="2" id="KW-1185">Reference proteome</keyword>
<proteinExistence type="predicted"/>
<dbReference type="GeneID" id="90766639"/>
<dbReference type="PROSITE" id="PS51318">
    <property type="entry name" value="TAT"/>
    <property type="match status" value="1"/>
</dbReference>
<protein>
    <submittedName>
        <fullName evidence="1">YHS domain protein</fullName>
    </submittedName>
</protein>
<evidence type="ECO:0000313" key="2">
    <source>
        <dbReference type="Proteomes" id="UP000293719"/>
    </source>
</evidence>
<dbReference type="AlphaFoldDB" id="A0A4V1A3R2"/>
<dbReference type="KEGG" id="rpod:E0E05_04960"/>
<name>A0A4V1A3R2_9HYPH</name>